<name>A0AAN6U3T3_9PEZI</name>
<accession>A0AAN6U3T3</accession>
<sequence>MGTDVEDGCTFIQGSRPSARRIPDNVWEKYRPTLVHLYRTTTLPEVIRVMEREHHFFATKRQYVHRFQVWNIKKYKQDQDTSIEDSTQAPLDWVPQLSSADDRARHLWLADMLFVLGDFHHSFAINAALGPWENSHDYAVTCVRTAQAQAQAELARNLVKASLPFPAEQDDAWNTTLSEFLLAYTYDWGRDAEHGLEQIARTVTDMVLEDAQGRDCLKELAPRGQFLDVLAYVLFRAGLVRYNQQQHQDGEIDTSEVLRQFLSQQPALQHGQDMKTDPLLHINPISSCLGWCKETLKNNPDICRDITGGDDNPIAEAYTLLCALWSLWLGCRPSSPMSCRAEAIGRYFTSVPAWAYNSKQQLGIAPTELLSTVVCMIMVAVPQLNKDIRQSLRERALASAHALEALRSEDLILRFLDQVWATNERLAFRADGPQGSRHDAVYVEMVETARRFVAESLGIYNLPVLEHGTAVYPLILADCGLFICSY</sequence>
<reference evidence="2" key="2">
    <citation type="submission" date="2023-05" db="EMBL/GenBank/DDBJ databases">
        <authorList>
            <consortium name="Lawrence Berkeley National Laboratory"/>
            <person name="Steindorff A."/>
            <person name="Hensen N."/>
            <person name="Bonometti L."/>
            <person name="Westerberg I."/>
            <person name="Brannstrom I.O."/>
            <person name="Guillou S."/>
            <person name="Cros-Aarteil S."/>
            <person name="Calhoun S."/>
            <person name="Haridas S."/>
            <person name="Kuo A."/>
            <person name="Mondo S."/>
            <person name="Pangilinan J."/>
            <person name="Riley R."/>
            <person name="Labutti K."/>
            <person name="Andreopoulos B."/>
            <person name="Lipzen A."/>
            <person name="Chen C."/>
            <person name="Yanf M."/>
            <person name="Daum C."/>
            <person name="Ng V."/>
            <person name="Clum A."/>
            <person name="Ohm R."/>
            <person name="Martin F."/>
            <person name="Silar P."/>
            <person name="Natvig D."/>
            <person name="Lalanne C."/>
            <person name="Gautier V."/>
            <person name="Ament-Velasquez S.L."/>
            <person name="Kruys A."/>
            <person name="Hutchinson M.I."/>
            <person name="Powell A.J."/>
            <person name="Barry K."/>
            <person name="Miller A.N."/>
            <person name="Grigoriev I.V."/>
            <person name="Debuchy R."/>
            <person name="Gladieux P."/>
            <person name="Thoren M.H."/>
            <person name="Johannesson H."/>
        </authorList>
    </citation>
    <scope>NUCLEOTIDE SEQUENCE</scope>
    <source>
        <strain evidence="2">CBS 731.68</strain>
    </source>
</reference>
<dbReference type="Proteomes" id="UP001302602">
    <property type="component" value="Unassembled WGS sequence"/>
</dbReference>
<proteinExistence type="predicted"/>
<dbReference type="PANTHER" id="PTHR38788:SF3">
    <property type="entry name" value="CLR5 DOMAIN-CONTAINING PROTEIN"/>
    <property type="match status" value="1"/>
</dbReference>
<keyword evidence="3" id="KW-1185">Reference proteome</keyword>
<dbReference type="InterPro" id="IPR025676">
    <property type="entry name" value="Clr5_dom"/>
</dbReference>
<dbReference type="PANTHER" id="PTHR38788">
    <property type="entry name" value="CLR5 DOMAIN-CONTAINING PROTEIN"/>
    <property type="match status" value="1"/>
</dbReference>
<evidence type="ECO:0000313" key="3">
    <source>
        <dbReference type="Proteomes" id="UP001302602"/>
    </source>
</evidence>
<dbReference type="RefSeq" id="XP_062649696.1">
    <property type="nucleotide sequence ID" value="XM_062788676.1"/>
</dbReference>
<feature type="domain" description="Clr5" evidence="1">
    <location>
        <begin position="24"/>
        <end position="74"/>
    </location>
</feature>
<dbReference type="AlphaFoldDB" id="A0AAN6U3T3"/>
<dbReference type="GeneID" id="87825446"/>
<dbReference type="EMBL" id="MU853225">
    <property type="protein sequence ID" value="KAK4125925.1"/>
    <property type="molecule type" value="Genomic_DNA"/>
</dbReference>
<protein>
    <recommendedName>
        <fullName evidence="1">Clr5 domain-containing protein</fullName>
    </recommendedName>
</protein>
<reference evidence="2" key="1">
    <citation type="journal article" date="2023" name="Mol. Phylogenet. Evol.">
        <title>Genome-scale phylogeny and comparative genomics of the fungal order Sordariales.</title>
        <authorList>
            <person name="Hensen N."/>
            <person name="Bonometti L."/>
            <person name="Westerberg I."/>
            <person name="Brannstrom I.O."/>
            <person name="Guillou S."/>
            <person name="Cros-Aarteil S."/>
            <person name="Calhoun S."/>
            <person name="Haridas S."/>
            <person name="Kuo A."/>
            <person name="Mondo S."/>
            <person name="Pangilinan J."/>
            <person name="Riley R."/>
            <person name="LaButti K."/>
            <person name="Andreopoulos B."/>
            <person name="Lipzen A."/>
            <person name="Chen C."/>
            <person name="Yan M."/>
            <person name="Daum C."/>
            <person name="Ng V."/>
            <person name="Clum A."/>
            <person name="Steindorff A."/>
            <person name="Ohm R.A."/>
            <person name="Martin F."/>
            <person name="Silar P."/>
            <person name="Natvig D.O."/>
            <person name="Lalanne C."/>
            <person name="Gautier V."/>
            <person name="Ament-Velasquez S.L."/>
            <person name="Kruys A."/>
            <person name="Hutchinson M.I."/>
            <person name="Powell A.J."/>
            <person name="Barry K."/>
            <person name="Miller A.N."/>
            <person name="Grigoriev I.V."/>
            <person name="Debuchy R."/>
            <person name="Gladieux P."/>
            <person name="Hiltunen Thoren M."/>
            <person name="Johannesson H."/>
        </authorList>
    </citation>
    <scope>NUCLEOTIDE SEQUENCE</scope>
    <source>
        <strain evidence="2">CBS 731.68</strain>
    </source>
</reference>
<evidence type="ECO:0000259" key="1">
    <source>
        <dbReference type="Pfam" id="PF14420"/>
    </source>
</evidence>
<organism evidence="2 3">
    <name type="scientific">Parathielavia appendiculata</name>
    <dbReference type="NCBI Taxonomy" id="2587402"/>
    <lineage>
        <taxon>Eukaryota</taxon>
        <taxon>Fungi</taxon>
        <taxon>Dikarya</taxon>
        <taxon>Ascomycota</taxon>
        <taxon>Pezizomycotina</taxon>
        <taxon>Sordariomycetes</taxon>
        <taxon>Sordariomycetidae</taxon>
        <taxon>Sordariales</taxon>
        <taxon>Chaetomiaceae</taxon>
        <taxon>Parathielavia</taxon>
    </lineage>
</organism>
<dbReference type="Pfam" id="PF14420">
    <property type="entry name" value="Clr5"/>
    <property type="match status" value="1"/>
</dbReference>
<gene>
    <name evidence="2" type="ORF">N657DRAFT_569667</name>
</gene>
<evidence type="ECO:0000313" key="2">
    <source>
        <dbReference type="EMBL" id="KAK4125925.1"/>
    </source>
</evidence>
<comment type="caution">
    <text evidence="2">The sequence shown here is derived from an EMBL/GenBank/DDBJ whole genome shotgun (WGS) entry which is preliminary data.</text>
</comment>